<dbReference type="EMBL" id="DSBT01000255">
    <property type="protein sequence ID" value="HDP78245.1"/>
    <property type="molecule type" value="Genomic_DNA"/>
</dbReference>
<reference evidence="1" key="1">
    <citation type="journal article" date="2020" name="mSystems">
        <title>Genome- and Community-Level Interaction Insights into Carbon Utilization and Element Cycling Functions of Hydrothermarchaeota in Hydrothermal Sediment.</title>
        <authorList>
            <person name="Zhou Z."/>
            <person name="Liu Y."/>
            <person name="Xu W."/>
            <person name="Pan J."/>
            <person name="Luo Z.H."/>
            <person name="Li M."/>
        </authorList>
    </citation>
    <scope>NUCLEOTIDE SEQUENCE [LARGE SCALE GENOMIC DNA]</scope>
    <source>
        <strain evidence="1">SpSt-1179</strain>
    </source>
</reference>
<name>A0A7C1H4F2_9BACT</name>
<accession>A0A7C1H4F2</accession>
<dbReference type="InterPro" id="IPR035437">
    <property type="entry name" value="SNase_OB-fold_sf"/>
</dbReference>
<dbReference type="SUPFAM" id="SSF50199">
    <property type="entry name" value="Staphylococcal nuclease"/>
    <property type="match status" value="1"/>
</dbReference>
<sequence length="327" mass="36580">MLWEVFCLVDKNLWSSGSLIILLLFISWLSPSTTLADSWTMDELHYVSLDATTSGFSGLIVGTENNSDLLIMREGTLQRFMLAGLDIPQYDSSKLYSRRLLSFLRSTIGLQATVQSASSSRGSAAYIWIQFDGESYLIQSIIVSSGLACAVGEGEIDLSSAEEYASEKALGVWNEEPEIVEARIQEDVQPTKANESLQNHSLLDAKLTISEIEIFESGEYAIIVLTASEGGRFDGSSLSVVSRSENSLDEDLFLFASEDVLEVQDQLEIFVTLDRSRQVTFDYDYLWESYIDPRGGYLRIRDRDGSETLFEYGYDRRISGFIVTPLD</sequence>
<organism evidence="1">
    <name type="scientific">Mesotoga infera</name>
    <dbReference type="NCBI Taxonomy" id="1236046"/>
    <lineage>
        <taxon>Bacteria</taxon>
        <taxon>Thermotogati</taxon>
        <taxon>Thermotogota</taxon>
        <taxon>Thermotogae</taxon>
        <taxon>Kosmotogales</taxon>
        <taxon>Kosmotogaceae</taxon>
        <taxon>Mesotoga</taxon>
    </lineage>
</organism>
<comment type="caution">
    <text evidence="1">The sequence shown here is derived from an EMBL/GenBank/DDBJ whole genome shotgun (WGS) entry which is preliminary data.</text>
</comment>
<proteinExistence type="predicted"/>
<dbReference type="AlphaFoldDB" id="A0A7C1H4F2"/>
<gene>
    <name evidence="1" type="ORF">ENN47_08705</name>
</gene>
<protein>
    <submittedName>
        <fullName evidence="1">Uncharacterized protein</fullName>
    </submittedName>
</protein>
<dbReference type="Proteomes" id="UP000886198">
    <property type="component" value="Unassembled WGS sequence"/>
</dbReference>
<evidence type="ECO:0000313" key="1">
    <source>
        <dbReference type="EMBL" id="HDP78245.1"/>
    </source>
</evidence>